<dbReference type="PRINTS" id="PR00364">
    <property type="entry name" value="DISEASERSIST"/>
</dbReference>
<evidence type="ECO:0000256" key="1">
    <source>
        <dbReference type="ARBA" id="ARBA00022821"/>
    </source>
</evidence>
<evidence type="ECO:0000259" key="2">
    <source>
        <dbReference type="Pfam" id="PF00931"/>
    </source>
</evidence>
<dbReference type="Pfam" id="PF00931">
    <property type="entry name" value="NB-ARC"/>
    <property type="match status" value="1"/>
</dbReference>
<dbReference type="GO" id="GO:0043531">
    <property type="term" value="F:ADP binding"/>
    <property type="evidence" value="ECO:0007669"/>
    <property type="project" value="InterPro"/>
</dbReference>
<dbReference type="PANTHER" id="PTHR36766">
    <property type="entry name" value="PLANT BROAD-SPECTRUM MILDEW RESISTANCE PROTEIN RPW8"/>
    <property type="match status" value="1"/>
</dbReference>
<dbReference type="EMBL" id="KE344167">
    <property type="protein sequence ID" value="EXB54289.1"/>
    <property type="molecule type" value="Genomic_DNA"/>
</dbReference>
<proteinExistence type="predicted"/>
<dbReference type="AlphaFoldDB" id="W9QU79"/>
<sequence length="206" mass="23751">MKTEKIIRFLMNPIDPRDVAVIPIVGMGGLGKTTVSKLVYNDKRVEEHFERRIWVCVSEMFDVKKLMRAIVESATGIRCDLDEMEAIHRRVQELIMGKRFLLVLDDVRNEDHEKWDRLKNSVQHGSEGSGILVTTRSEKVALIMGTITPYHLEGLSDDNCWLLFQQRAFRNGRLDERASNLVAVGKEIASARVYLWQQRLSEAHCR</sequence>
<evidence type="ECO:0000313" key="3">
    <source>
        <dbReference type="EMBL" id="EXB54289.1"/>
    </source>
</evidence>
<evidence type="ECO:0000313" key="4">
    <source>
        <dbReference type="Proteomes" id="UP000030645"/>
    </source>
</evidence>
<gene>
    <name evidence="3" type="ORF">L484_001434</name>
</gene>
<dbReference type="STRING" id="981085.W9QU79"/>
<dbReference type="InterPro" id="IPR002182">
    <property type="entry name" value="NB-ARC"/>
</dbReference>
<dbReference type="Proteomes" id="UP000030645">
    <property type="component" value="Unassembled WGS sequence"/>
</dbReference>
<dbReference type="eggNOG" id="KOG4658">
    <property type="taxonomic scope" value="Eukaryota"/>
</dbReference>
<keyword evidence="4" id="KW-1185">Reference proteome</keyword>
<organism evidence="3 4">
    <name type="scientific">Morus notabilis</name>
    <dbReference type="NCBI Taxonomy" id="981085"/>
    <lineage>
        <taxon>Eukaryota</taxon>
        <taxon>Viridiplantae</taxon>
        <taxon>Streptophyta</taxon>
        <taxon>Embryophyta</taxon>
        <taxon>Tracheophyta</taxon>
        <taxon>Spermatophyta</taxon>
        <taxon>Magnoliopsida</taxon>
        <taxon>eudicotyledons</taxon>
        <taxon>Gunneridae</taxon>
        <taxon>Pentapetalae</taxon>
        <taxon>rosids</taxon>
        <taxon>fabids</taxon>
        <taxon>Rosales</taxon>
        <taxon>Moraceae</taxon>
        <taxon>Moreae</taxon>
        <taxon>Morus</taxon>
    </lineage>
</organism>
<reference evidence="4" key="1">
    <citation type="submission" date="2013-01" db="EMBL/GenBank/DDBJ databases">
        <title>Draft Genome Sequence of a Mulberry Tree, Morus notabilis C.K. Schneid.</title>
        <authorList>
            <person name="He N."/>
            <person name="Zhao S."/>
        </authorList>
    </citation>
    <scope>NUCLEOTIDE SEQUENCE</scope>
</reference>
<feature type="domain" description="NB-ARC" evidence="2">
    <location>
        <begin position="3"/>
        <end position="171"/>
    </location>
</feature>
<dbReference type="PANTHER" id="PTHR36766:SF48">
    <property type="entry name" value="DISEASE RESISTANCE PROTEIN RGA3"/>
    <property type="match status" value="1"/>
</dbReference>
<dbReference type="Gene3D" id="3.40.50.300">
    <property type="entry name" value="P-loop containing nucleotide triphosphate hydrolases"/>
    <property type="match status" value="1"/>
</dbReference>
<dbReference type="FunFam" id="3.40.50.300:FF:001091">
    <property type="entry name" value="Probable disease resistance protein At1g61300"/>
    <property type="match status" value="1"/>
</dbReference>
<name>W9QU79_9ROSA</name>
<dbReference type="SUPFAM" id="SSF52540">
    <property type="entry name" value="P-loop containing nucleoside triphosphate hydrolases"/>
    <property type="match status" value="1"/>
</dbReference>
<keyword evidence="1" id="KW-0611">Plant defense</keyword>
<accession>W9QU79</accession>
<dbReference type="GO" id="GO:0006952">
    <property type="term" value="P:defense response"/>
    <property type="evidence" value="ECO:0007669"/>
    <property type="project" value="UniProtKB-KW"/>
</dbReference>
<dbReference type="InterPro" id="IPR027417">
    <property type="entry name" value="P-loop_NTPase"/>
</dbReference>
<protein>
    <submittedName>
        <fullName evidence="3">Disease resistance protein RGA2</fullName>
    </submittedName>
</protein>